<accession>A0A7I9XN86</accession>
<dbReference type="GO" id="GO:0005576">
    <property type="term" value="C:extracellular region"/>
    <property type="evidence" value="ECO:0007669"/>
    <property type="project" value="TreeGrafter"/>
</dbReference>
<dbReference type="AlphaFoldDB" id="A0A7I9XN86"/>
<dbReference type="InterPro" id="IPR003399">
    <property type="entry name" value="Mce/MlaD"/>
</dbReference>
<keyword evidence="3" id="KW-1185">Reference proteome</keyword>
<evidence type="ECO:0000313" key="3">
    <source>
        <dbReference type="Proteomes" id="UP000465263"/>
    </source>
</evidence>
<dbReference type="InterPro" id="IPR005693">
    <property type="entry name" value="Mce"/>
</dbReference>
<proteinExistence type="predicted"/>
<dbReference type="OrthoDB" id="9774928at2"/>
<dbReference type="InterPro" id="IPR052336">
    <property type="entry name" value="MlaD_Phospholipid_Transporter"/>
</dbReference>
<evidence type="ECO:0000259" key="1">
    <source>
        <dbReference type="Pfam" id="PF02470"/>
    </source>
</evidence>
<evidence type="ECO:0000313" key="2">
    <source>
        <dbReference type="EMBL" id="GFG71443.1"/>
    </source>
</evidence>
<sequence>MTMKPPRQLPHRIAALGSILLTATGCQFGGLNSLNMPGTVGHGPGSFTVTVELPDVSTIPQNSPVMVDDVTVGSVSGQRVMQRPDGTFYAALQLSLSPVVHLPANATVTLGQTSLLGSQHVELAVPTVEPPQGVLTLNSVIPIQRVSRYPTTEEVLAALGVVVNKGNLGGLQDITDELYNAIAGHSGQFLGLLPQLADLTDAVNRQSSDIVTAMESINRVASKFAANAPTITSALEELPEATRILHANVGGIIETFSALERFSQIAARVLDQTKNDIGADLTDAYAAVKPLAEHAQELIDALPIIATYPFPQTGIKQAVRGDYLNAIATLDLTQRRFGENVFTTSPLDPNMSHLSEVVTAPEFLIGEQANLSGQAADPFAIPPAATPKPGSR</sequence>
<feature type="domain" description="Mce/MlaD" evidence="1">
    <location>
        <begin position="48"/>
        <end position="124"/>
    </location>
</feature>
<dbReference type="Proteomes" id="UP000465263">
    <property type="component" value="Unassembled WGS sequence"/>
</dbReference>
<reference evidence="2 3" key="1">
    <citation type="journal article" date="2019" name="Emerg. Microbes Infect.">
        <title>Comprehensive subspecies identification of 175 nontuberculous mycobacteria species based on 7547 genomic profiles.</title>
        <authorList>
            <person name="Matsumoto Y."/>
            <person name="Kinjo T."/>
            <person name="Motooka D."/>
            <person name="Nabeya D."/>
            <person name="Jung N."/>
            <person name="Uechi K."/>
            <person name="Horii T."/>
            <person name="Iida T."/>
            <person name="Fujita J."/>
            <person name="Nakamura S."/>
        </authorList>
    </citation>
    <scope>NUCLEOTIDE SEQUENCE [LARGE SCALE GENOMIC DNA]</scope>
    <source>
        <strain evidence="2 3">JCM 16017</strain>
    </source>
</reference>
<gene>
    <name evidence="2" type="ORF">MSEN_31630</name>
</gene>
<dbReference type="Pfam" id="PF02470">
    <property type="entry name" value="MlaD"/>
    <property type="match status" value="1"/>
</dbReference>
<dbReference type="NCBIfam" id="TIGR00996">
    <property type="entry name" value="Mtu_fam_mce"/>
    <property type="match status" value="1"/>
</dbReference>
<dbReference type="PANTHER" id="PTHR33371">
    <property type="entry name" value="INTERMEMBRANE PHOSPHOLIPID TRANSPORT SYSTEM BINDING PROTEIN MLAD-RELATED"/>
    <property type="match status" value="1"/>
</dbReference>
<organism evidence="2 3">
    <name type="scientific">Mycolicibacter senuensis</name>
    <dbReference type="NCBI Taxonomy" id="386913"/>
    <lineage>
        <taxon>Bacteria</taxon>
        <taxon>Bacillati</taxon>
        <taxon>Actinomycetota</taxon>
        <taxon>Actinomycetes</taxon>
        <taxon>Mycobacteriales</taxon>
        <taxon>Mycobacteriaceae</taxon>
        <taxon>Mycolicibacter</taxon>
    </lineage>
</organism>
<comment type="caution">
    <text evidence="2">The sequence shown here is derived from an EMBL/GenBank/DDBJ whole genome shotgun (WGS) entry which is preliminary data.</text>
</comment>
<name>A0A7I9XN86_9MYCO</name>
<protein>
    <submittedName>
        <fullName evidence="2">Mammalian cell entry protein</fullName>
    </submittedName>
</protein>
<dbReference type="PROSITE" id="PS51257">
    <property type="entry name" value="PROKAR_LIPOPROTEIN"/>
    <property type="match status" value="1"/>
</dbReference>
<dbReference type="EMBL" id="BLKV01000002">
    <property type="protein sequence ID" value="GFG71443.1"/>
    <property type="molecule type" value="Genomic_DNA"/>
</dbReference>
<dbReference type="PANTHER" id="PTHR33371:SF15">
    <property type="entry name" value="LIPOPROTEIN LPRN"/>
    <property type="match status" value="1"/>
</dbReference>